<name>A0A7V3JAP0_UNCC3</name>
<organism evidence="2">
    <name type="scientific">candidate division CPR3 bacterium</name>
    <dbReference type="NCBI Taxonomy" id="2268181"/>
    <lineage>
        <taxon>Bacteria</taxon>
        <taxon>Bacteria division CPR3</taxon>
    </lineage>
</organism>
<gene>
    <name evidence="2" type="ORF">ENV41_04460</name>
</gene>
<feature type="coiled-coil region" evidence="1">
    <location>
        <begin position="103"/>
        <end position="130"/>
    </location>
</feature>
<reference evidence="2" key="1">
    <citation type="journal article" date="2020" name="mSystems">
        <title>Genome- and Community-Level Interaction Insights into Carbon Utilization and Element Cycling Functions of Hydrothermarchaeota in Hydrothermal Sediment.</title>
        <authorList>
            <person name="Zhou Z."/>
            <person name="Liu Y."/>
            <person name="Xu W."/>
            <person name="Pan J."/>
            <person name="Luo Z.H."/>
            <person name="Li M."/>
        </authorList>
    </citation>
    <scope>NUCLEOTIDE SEQUENCE [LARGE SCALE GENOMIC DNA]</scope>
    <source>
        <strain evidence="2">SpSt-757</strain>
    </source>
</reference>
<dbReference type="EMBL" id="DTGG01000135">
    <property type="protein sequence ID" value="HFZ09364.1"/>
    <property type="molecule type" value="Genomic_DNA"/>
</dbReference>
<dbReference type="AlphaFoldDB" id="A0A7V3JAP0"/>
<evidence type="ECO:0000313" key="2">
    <source>
        <dbReference type="EMBL" id="HFZ09364.1"/>
    </source>
</evidence>
<keyword evidence="1" id="KW-0175">Coiled coil</keyword>
<comment type="caution">
    <text evidence="2">The sequence shown here is derived from an EMBL/GenBank/DDBJ whole genome shotgun (WGS) entry which is preliminary data.</text>
</comment>
<proteinExistence type="predicted"/>
<accession>A0A7V3JAP0</accession>
<evidence type="ECO:0000256" key="1">
    <source>
        <dbReference type="SAM" id="Coils"/>
    </source>
</evidence>
<sequence length="133" mass="15723">MLKYLCVFLFSVIIVDSCTKPRDNEYQKALLRVKDFLAFYDSLTKNSASIHQLQYINAQAEESVKTRIIPYLDSISTKLKETKRENIQILKAYLELYFRESKSAEEYNKLKALEKDVEKILKEARGNERDFKR</sequence>
<protein>
    <submittedName>
        <fullName evidence="2">Uncharacterized protein</fullName>
    </submittedName>
</protein>